<dbReference type="Proteomes" id="UP000673375">
    <property type="component" value="Unassembled WGS sequence"/>
</dbReference>
<evidence type="ECO:0000313" key="2">
    <source>
        <dbReference type="Proteomes" id="UP000673375"/>
    </source>
</evidence>
<protein>
    <recommendedName>
        <fullName evidence="3">Fungal lipase-like domain-containing protein</fullName>
    </recommendedName>
</protein>
<evidence type="ECO:0008006" key="3">
    <source>
        <dbReference type="Google" id="ProtNLM"/>
    </source>
</evidence>
<dbReference type="Gene3D" id="3.40.50.1820">
    <property type="entry name" value="alpha/beta hydrolase"/>
    <property type="match status" value="1"/>
</dbReference>
<dbReference type="SUPFAM" id="SSF53474">
    <property type="entry name" value="alpha/beta-Hydrolases"/>
    <property type="match status" value="1"/>
</dbReference>
<reference evidence="1 2" key="1">
    <citation type="submission" date="2020-12" db="EMBL/GenBank/DDBJ databases">
        <title>Vagococcus allomyrinae sp. nov. and Enterococcus lavae sp. nov., isolated from the larvae of Allomyrina dichotoma.</title>
        <authorList>
            <person name="Lee S.D."/>
        </authorList>
    </citation>
    <scope>NUCLEOTIDE SEQUENCE [LARGE SCALE GENOMIC DNA]</scope>
    <source>
        <strain evidence="1 2">BWM-S5</strain>
    </source>
</reference>
<organism evidence="1 2">
    <name type="scientific">Enterococcus larvae</name>
    <dbReference type="NCBI Taxonomy" id="2794352"/>
    <lineage>
        <taxon>Bacteria</taxon>
        <taxon>Bacillati</taxon>
        <taxon>Bacillota</taxon>
        <taxon>Bacilli</taxon>
        <taxon>Lactobacillales</taxon>
        <taxon>Enterococcaceae</taxon>
        <taxon>Enterococcus</taxon>
    </lineage>
</organism>
<dbReference type="InterPro" id="IPR029058">
    <property type="entry name" value="AB_hydrolase_fold"/>
</dbReference>
<accession>A0ABS4CKV5</accession>
<dbReference type="RefSeq" id="WP_209557377.1">
    <property type="nucleotide sequence ID" value="NZ_JAEDXU010000004.1"/>
</dbReference>
<dbReference type="NCBIfam" id="NF047388">
    <property type="entry name" value="SA1320_fam"/>
    <property type="match status" value="1"/>
</dbReference>
<gene>
    <name evidence="1" type="ORF">I6N96_09810</name>
</gene>
<proteinExistence type="predicted"/>
<evidence type="ECO:0000313" key="1">
    <source>
        <dbReference type="EMBL" id="MBP1046582.1"/>
    </source>
</evidence>
<comment type="caution">
    <text evidence="1">The sequence shown here is derived from an EMBL/GenBank/DDBJ whole genome shotgun (WGS) entry which is preliminary data.</text>
</comment>
<dbReference type="EMBL" id="JAEDXU010000004">
    <property type="protein sequence ID" value="MBP1046582.1"/>
    <property type="molecule type" value="Genomic_DNA"/>
</dbReference>
<sequence>MENTSYISDISYMIENWLYQGKSIAQIEALINDRKNSGQFPANLNLVNAFYDKGSGTSGCAFYDVNTGETIVGFAGTNLDNGLLESGKDLFADGIGIGVTGINPNSPFMSEANAFLNSLKEGGYTVTTATGHSLGGCLSVLVALQHGIPMTVTYNAAPVYINPLFISMLSGIMDQYAADHDGRIIQFVSSDDWLNPLSDFLGGTYLGERYTLHNGSGHDRKDFLKQDEQEYIMMILTMEKGFVEGKLGFSLDFDKDGIPDLLLDPKQLLPKNLLASPGSVGGAGMAVSVDSQSLWFLGLNLTTMRVEDLGWIHSAIAECINKNDQIKNDLEGRHDTLSAEIVSELEAASLNQLLSGINESFAKIEKKTDILATLKSFDAYSITRKFDEWGASGNRRWYADNETWSNTDFIDAVAKLKDSAFVLQHNIETTGEFDYTGRSGSKEIYTYDTLSKIGDAFVEVTNGLEPKIKKVFTGSGLREGKQDGISEALTEILQVESDNLIELQNSLDNTSQIAQGLSKNFEAMDEWIGEAIQNQGTLTTYEKTALPETYTAYLTEAEILDDVNDVLAAFDQQVEERSMELAKVLVTDYGDLLSRFNEKCSAIIDHITDFETSVKDIHGWMGKSITSKYDKVEMVNNFMENGDIDIVTPQKPKFTEIEDYHGALSSAFPSEIVEAIADAERDILPSLEIFHSTLALSETFTVRVYDLQNYLKTMVEKGVYKSMELDCIVAAQNGIGQVLNKIMFELNSLNGQLLDSSKGSAITQFTNLINEMIALMGYFGQLVEDCFGVKLEEVKPTVSSK</sequence>
<name>A0ABS4CKV5_9ENTE</name>
<keyword evidence="2" id="KW-1185">Reference proteome</keyword>